<keyword evidence="3" id="KW-1185">Reference proteome</keyword>
<evidence type="ECO:0000313" key="3">
    <source>
        <dbReference type="Proteomes" id="UP000001446"/>
    </source>
</evidence>
<dbReference type="STRING" id="590409.Dd586_3229"/>
<sequence>MPVQPILANAAVSISEFKKSPNAALKAAHGEPVAVLTNGHISGYYVSPEIWETLADYLEDKELASIARSRMKGKRVKVTLDEL</sequence>
<accession>D2BUZ6</accession>
<evidence type="ECO:0000256" key="1">
    <source>
        <dbReference type="ARBA" id="ARBA00009981"/>
    </source>
</evidence>
<name>D2BUZ6_DICZ5</name>
<dbReference type="KEGG" id="ddc:Dd586_3229"/>
<dbReference type="RefSeq" id="WP_012885868.1">
    <property type="nucleotide sequence ID" value="NC_013592.1"/>
</dbReference>
<dbReference type="SUPFAM" id="SSF143120">
    <property type="entry name" value="YefM-like"/>
    <property type="match status" value="1"/>
</dbReference>
<comment type="similarity">
    <text evidence="1">Belongs to the phD/YefM antitoxin family.</text>
</comment>
<proteinExistence type="inferred from homology"/>
<dbReference type="AlphaFoldDB" id="D2BUZ6"/>
<dbReference type="Proteomes" id="UP000001446">
    <property type="component" value="Chromosome"/>
</dbReference>
<dbReference type="OrthoDB" id="5297687at2"/>
<evidence type="ECO:0008006" key="4">
    <source>
        <dbReference type="Google" id="ProtNLM"/>
    </source>
</evidence>
<gene>
    <name evidence="2" type="ordered locus">Dd586_3229</name>
</gene>
<dbReference type="InterPro" id="IPR036165">
    <property type="entry name" value="YefM-like_sf"/>
</dbReference>
<evidence type="ECO:0000313" key="2">
    <source>
        <dbReference type="EMBL" id="ACZ78064.1"/>
    </source>
</evidence>
<dbReference type="EMBL" id="CP001836">
    <property type="protein sequence ID" value="ACZ78064.1"/>
    <property type="molecule type" value="Genomic_DNA"/>
</dbReference>
<reference evidence="2" key="1">
    <citation type="submission" date="2009-12" db="EMBL/GenBank/DDBJ databases">
        <title>Complete sequence of Dickeya dadantii Ech586.</title>
        <authorList>
            <consortium name="US DOE Joint Genome Institute"/>
            <person name="Lucas S."/>
            <person name="Copeland A."/>
            <person name="Lapidus A."/>
            <person name="Glavina del Rio T."/>
            <person name="Tice H."/>
            <person name="Bruce D."/>
            <person name="Goodwin L."/>
            <person name="Pitluck S."/>
            <person name="Munk A.C."/>
            <person name="Brettin T."/>
            <person name="Detter J.C."/>
            <person name="Han C."/>
            <person name="Tapia R."/>
            <person name="Larimer F."/>
            <person name="Land M."/>
            <person name="Hauser L."/>
            <person name="Kyrpides N."/>
            <person name="Mikhailova N."/>
            <person name="Balakrishnan V."/>
            <person name="Glasner J."/>
            <person name="Perna N.T."/>
        </authorList>
    </citation>
    <scope>NUCLEOTIDE SEQUENCE [LARGE SCALE GENOMIC DNA]</scope>
    <source>
        <strain evidence="2">Ech586</strain>
    </source>
</reference>
<dbReference type="HOGENOM" id="CLU_171850_0_0_6"/>
<protein>
    <recommendedName>
        <fullName evidence="4">Prevent-host-death protein</fullName>
    </recommendedName>
</protein>
<organism evidence="2 3">
    <name type="scientific">Dickeya zeae (strain Ech586)</name>
    <name type="common">Dickeya dadantii (strain Ech586)</name>
    <dbReference type="NCBI Taxonomy" id="590409"/>
    <lineage>
        <taxon>Bacteria</taxon>
        <taxon>Pseudomonadati</taxon>
        <taxon>Pseudomonadota</taxon>
        <taxon>Gammaproteobacteria</taxon>
        <taxon>Enterobacterales</taxon>
        <taxon>Pectobacteriaceae</taxon>
        <taxon>Dickeya</taxon>
        <taxon>Dickeya parazeae</taxon>
    </lineage>
</organism>
<dbReference type="eggNOG" id="COG2161">
    <property type="taxonomic scope" value="Bacteria"/>
</dbReference>